<gene>
    <name evidence="1" type="ORF">QQ020_35455</name>
</gene>
<name>A0ABT8LJT6_9BACT</name>
<dbReference type="EMBL" id="JAUJEB010000016">
    <property type="protein sequence ID" value="MDN5217426.1"/>
    <property type="molecule type" value="Genomic_DNA"/>
</dbReference>
<evidence type="ECO:0000313" key="2">
    <source>
        <dbReference type="Proteomes" id="UP001172083"/>
    </source>
</evidence>
<protein>
    <submittedName>
        <fullName evidence="1">Uncharacterized protein</fullName>
    </submittedName>
</protein>
<proteinExistence type="predicted"/>
<reference evidence="1" key="1">
    <citation type="submission" date="2023-06" db="EMBL/GenBank/DDBJ databases">
        <title>Genomic of Agaribacillus aureum.</title>
        <authorList>
            <person name="Wang G."/>
        </authorList>
    </citation>
    <scope>NUCLEOTIDE SEQUENCE</scope>
    <source>
        <strain evidence="1">BMA12</strain>
    </source>
</reference>
<keyword evidence="2" id="KW-1185">Reference proteome</keyword>
<accession>A0ABT8LJT6</accession>
<organism evidence="1 2">
    <name type="scientific">Agaribacillus aureus</name>
    <dbReference type="NCBI Taxonomy" id="3051825"/>
    <lineage>
        <taxon>Bacteria</taxon>
        <taxon>Pseudomonadati</taxon>
        <taxon>Bacteroidota</taxon>
        <taxon>Cytophagia</taxon>
        <taxon>Cytophagales</taxon>
        <taxon>Splendidivirgaceae</taxon>
        <taxon>Agaribacillus</taxon>
    </lineage>
</organism>
<comment type="caution">
    <text evidence="1">The sequence shown here is derived from an EMBL/GenBank/DDBJ whole genome shotgun (WGS) entry which is preliminary data.</text>
</comment>
<dbReference type="Proteomes" id="UP001172083">
    <property type="component" value="Unassembled WGS sequence"/>
</dbReference>
<sequence>MTLITKHPDFCQIAINAITLRVQPDAVFVLFLDRETLGKMGLMTIITEPVDCYHMIFIYRRLSLL</sequence>
<evidence type="ECO:0000313" key="1">
    <source>
        <dbReference type="EMBL" id="MDN5217426.1"/>
    </source>
</evidence>